<gene>
    <name evidence="8" type="ORF">ICJ84_09380</name>
</gene>
<evidence type="ECO:0000256" key="1">
    <source>
        <dbReference type="ARBA" id="ARBA00001913"/>
    </source>
</evidence>
<keyword evidence="9" id="KW-1185">Reference proteome</keyword>
<evidence type="ECO:0000313" key="8">
    <source>
        <dbReference type="EMBL" id="MBD0835648.1"/>
    </source>
</evidence>
<reference evidence="8" key="1">
    <citation type="journal article" date="2013" name="Int. J. Syst. Evol. Microbiol.">
        <title>Aestuariibaculum suncheonense gen. nov., sp. nov., a marine bacterium of the family Flavobacteriaceae isolated from a tidal flat and emended descriptions of the genera Gaetbulibacter and Tamlana.</title>
        <authorList>
            <person name="Jeong S.H."/>
            <person name="Park M.S."/>
            <person name="Jin H.M."/>
            <person name="Lee K."/>
            <person name="Park W."/>
            <person name="Jeon C.O."/>
        </authorList>
    </citation>
    <scope>NUCLEOTIDE SEQUENCE</scope>
    <source>
        <strain evidence="8">SC17</strain>
    </source>
</reference>
<comment type="similarity">
    <text evidence="2">Belongs to the sulfatase family.</text>
</comment>
<dbReference type="GO" id="GO:0004065">
    <property type="term" value="F:arylsulfatase activity"/>
    <property type="evidence" value="ECO:0007669"/>
    <property type="project" value="TreeGrafter"/>
</dbReference>
<dbReference type="Proteomes" id="UP000602057">
    <property type="component" value="Unassembled WGS sequence"/>
</dbReference>
<evidence type="ECO:0000256" key="3">
    <source>
        <dbReference type="ARBA" id="ARBA00022723"/>
    </source>
</evidence>
<dbReference type="CDD" id="cd16144">
    <property type="entry name" value="ARS_like"/>
    <property type="match status" value="1"/>
</dbReference>
<dbReference type="EMBL" id="JACVXC010000003">
    <property type="protein sequence ID" value="MBD0835648.1"/>
    <property type="molecule type" value="Genomic_DNA"/>
</dbReference>
<dbReference type="GO" id="GO:0046872">
    <property type="term" value="F:metal ion binding"/>
    <property type="evidence" value="ECO:0007669"/>
    <property type="project" value="UniProtKB-KW"/>
</dbReference>
<dbReference type="PANTHER" id="PTHR42693:SF42">
    <property type="entry name" value="ARYLSULFATASE G"/>
    <property type="match status" value="1"/>
</dbReference>
<dbReference type="InterPro" id="IPR017850">
    <property type="entry name" value="Alkaline_phosphatase_core_sf"/>
</dbReference>
<sequence length="473" mass="54286">MNKFLIITFCLTLHLGQAQRETMNKPNILFILADDLGINALNCYGNPLVESPNIDKLFSEGMHFTNGYSNDPTCAPSRASILSGQYVPRHQVYRVADRFKNDTKTLYGMQYLPPDNYTLKGSGVGLPLDKITIAEALKNNGYMTAAYGKWHLGHNELQIQNQGFDEGFEIKGHYNFKTYPKQKNVDTSLYSADYITEKTIDFIKKAKASKKPFFAYAPYYLVHKPLEPNKEYLEYFKHKLQGNKSVGPDEIKVLAMIKSLDESVGKLLDNLKKLGLENETIIVFTSDNGHYKTESNIFSQPYRGVKGETFEGGIRVPYIFKWSNHIAPNSISKEPIIHIDLFPTLLGLTRTNPPKNYTLDGEDLSPILLGKSNHTLRDALIWEYTNYAGYNPKNKTFKSQWVNVIQMDGFKLTEVIENHSYFMYNLKNDPYETKDIYQDYPFEANKLKQRLEEWKNSTKYVGPVKNPNFTRSN</sequence>
<protein>
    <submittedName>
        <fullName evidence="8">Sulfatase</fullName>
    </submittedName>
</protein>
<accession>A0A8J6UAS8</accession>
<evidence type="ECO:0000256" key="2">
    <source>
        <dbReference type="ARBA" id="ARBA00008779"/>
    </source>
</evidence>
<organism evidence="8 9">
    <name type="scientific">Aestuariibaculum suncheonense</name>
    <dbReference type="NCBI Taxonomy" id="1028745"/>
    <lineage>
        <taxon>Bacteria</taxon>
        <taxon>Pseudomonadati</taxon>
        <taxon>Bacteroidota</taxon>
        <taxon>Flavobacteriia</taxon>
        <taxon>Flavobacteriales</taxon>
        <taxon>Flavobacteriaceae</taxon>
    </lineage>
</organism>
<dbReference type="RefSeq" id="WP_188216139.1">
    <property type="nucleotide sequence ID" value="NZ_BAABGH010000011.1"/>
</dbReference>
<evidence type="ECO:0000256" key="6">
    <source>
        <dbReference type="ARBA" id="ARBA00022837"/>
    </source>
</evidence>
<keyword evidence="6" id="KW-0106">Calcium</keyword>
<dbReference type="SUPFAM" id="SSF53649">
    <property type="entry name" value="Alkaline phosphatase-like"/>
    <property type="match status" value="1"/>
</dbReference>
<comment type="cofactor">
    <cofactor evidence="1">
        <name>Ca(2+)</name>
        <dbReference type="ChEBI" id="CHEBI:29108"/>
    </cofactor>
</comment>
<keyword evidence="5" id="KW-0378">Hydrolase</keyword>
<keyword evidence="4" id="KW-0732">Signal</keyword>
<dbReference type="Gene3D" id="3.30.1120.10">
    <property type="match status" value="1"/>
</dbReference>
<dbReference type="PANTHER" id="PTHR42693">
    <property type="entry name" value="ARYLSULFATASE FAMILY MEMBER"/>
    <property type="match status" value="1"/>
</dbReference>
<reference evidence="8" key="2">
    <citation type="submission" date="2020-09" db="EMBL/GenBank/DDBJ databases">
        <authorList>
            <person name="Wu Z."/>
        </authorList>
    </citation>
    <scope>NUCLEOTIDE SEQUENCE</scope>
    <source>
        <strain evidence="8">SC17</strain>
    </source>
</reference>
<dbReference type="InterPro" id="IPR050738">
    <property type="entry name" value="Sulfatase"/>
</dbReference>
<keyword evidence="3" id="KW-0479">Metal-binding</keyword>
<dbReference type="Pfam" id="PF00884">
    <property type="entry name" value="Sulfatase"/>
    <property type="match status" value="1"/>
</dbReference>
<evidence type="ECO:0000256" key="4">
    <source>
        <dbReference type="ARBA" id="ARBA00022729"/>
    </source>
</evidence>
<dbReference type="AlphaFoldDB" id="A0A8J6UAS8"/>
<name>A0A8J6UAS8_9FLAO</name>
<comment type="caution">
    <text evidence="8">The sequence shown here is derived from an EMBL/GenBank/DDBJ whole genome shotgun (WGS) entry which is preliminary data.</text>
</comment>
<evidence type="ECO:0000256" key="5">
    <source>
        <dbReference type="ARBA" id="ARBA00022801"/>
    </source>
</evidence>
<dbReference type="InterPro" id="IPR000917">
    <property type="entry name" value="Sulfatase_N"/>
</dbReference>
<proteinExistence type="inferred from homology"/>
<feature type="domain" description="Sulfatase N-terminal" evidence="7">
    <location>
        <begin position="26"/>
        <end position="349"/>
    </location>
</feature>
<evidence type="ECO:0000313" key="9">
    <source>
        <dbReference type="Proteomes" id="UP000602057"/>
    </source>
</evidence>
<dbReference type="Gene3D" id="3.40.720.10">
    <property type="entry name" value="Alkaline Phosphatase, subunit A"/>
    <property type="match status" value="1"/>
</dbReference>
<evidence type="ECO:0000259" key="7">
    <source>
        <dbReference type="Pfam" id="PF00884"/>
    </source>
</evidence>